<name>A0AAE0Z3L9_9GAST</name>
<protein>
    <submittedName>
        <fullName evidence="2">Uncharacterized protein</fullName>
    </submittedName>
</protein>
<evidence type="ECO:0000313" key="3">
    <source>
        <dbReference type="Proteomes" id="UP001283361"/>
    </source>
</evidence>
<dbReference type="AlphaFoldDB" id="A0AAE0Z3L9"/>
<comment type="caution">
    <text evidence="2">The sequence shown here is derived from an EMBL/GenBank/DDBJ whole genome shotgun (WGS) entry which is preliminary data.</text>
</comment>
<evidence type="ECO:0000256" key="1">
    <source>
        <dbReference type="SAM" id="MobiDB-lite"/>
    </source>
</evidence>
<proteinExistence type="predicted"/>
<sequence length="105" mass="11481">MASPCCVKGPTSMIRSVSASDSMDPLQAPHRYINGITVLRQGPTSMTRSVSASDSVDPLQAPAPPLGQEASPPLTLWTLYKHRYVDGITVLRQRRGWPCLVIRHV</sequence>
<organism evidence="2 3">
    <name type="scientific">Elysia crispata</name>
    <name type="common">lettuce slug</name>
    <dbReference type="NCBI Taxonomy" id="231223"/>
    <lineage>
        <taxon>Eukaryota</taxon>
        <taxon>Metazoa</taxon>
        <taxon>Spiralia</taxon>
        <taxon>Lophotrochozoa</taxon>
        <taxon>Mollusca</taxon>
        <taxon>Gastropoda</taxon>
        <taxon>Heterobranchia</taxon>
        <taxon>Euthyneura</taxon>
        <taxon>Panpulmonata</taxon>
        <taxon>Sacoglossa</taxon>
        <taxon>Placobranchoidea</taxon>
        <taxon>Plakobranchidae</taxon>
        <taxon>Elysia</taxon>
    </lineage>
</organism>
<dbReference type="Proteomes" id="UP001283361">
    <property type="component" value="Unassembled WGS sequence"/>
</dbReference>
<dbReference type="EMBL" id="JAWDGP010004738">
    <property type="protein sequence ID" value="KAK3762219.1"/>
    <property type="molecule type" value="Genomic_DNA"/>
</dbReference>
<reference evidence="2" key="1">
    <citation type="journal article" date="2023" name="G3 (Bethesda)">
        <title>A reference genome for the long-term kleptoplast-retaining sea slug Elysia crispata morphotype clarki.</title>
        <authorList>
            <person name="Eastman K.E."/>
            <person name="Pendleton A.L."/>
            <person name="Shaikh M.A."/>
            <person name="Suttiyut T."/>
            <person name="Ogas R."/>
            <person name="Tomko P."/>
            <person name="Gavelis G."/>
            <person name="Widhalm J.R."/>
            <person name="Wisecaver J.H."/>
        </authorList>
    </citation>
    <scope>NUCLEOTIDE SEQUENCE</scope>
    <source>
        <strain evidence="2">ECLA1</strain>
    </source>
</reference>
<feature type="compositionally biased region" description="Polar residues" evidence="1">
    <location>
        <begin position="44"/>
        <end position="54"/>
    </location>
</feature>
<gene>
    <name evidence="2" type="ORF">RRG08_057457</name>
</gene>
<keyword evidence="3" id="KW-1185">Reference proteome</keyword>
<feature type="region of interest" description="Disordered" evidence="1">
    <location>
        <begin position="44"/>
        <end position="67"/>
    </location>
</feature>
<accession>A0AAE0Z3L9</accession>
<evidence type="ECO:0000313" key="2">
    <source>
        <dbReference type="EMBL" id="KAK3762219.1"/>
    </source>
</evidence>